<feature type="transmembrane region" description="Helical" evidence="1">
    <location>
        <begin position="27"/>
        <end position="44"/>
    </location>
</feature>
<feature type="transmembrane region" description="Helical" evidence="1">
    <location>
        <begin position="221"/>
        <end position="241"/>
    </location>
</feature>
<reference evidence="4" key="1">
    <citation type="journal article" date="2010" name="Mol. Biosyst.">
        <title>Complete genome sequence and comparative analysis of Shewanella violacea, a psychrophilic and piezophilic bacterium from deep sea floor sediments.</title>
        <authorList>
            <person name="Aono E."/>
            <person name="Baba T."/>
            <person name="Ara T."/>
            <person name="Nishi T."/>
            <person name="Nakamichi T."/>
            <person name="Inamoto E."/>
            <person name="Toyonaga H."/>
            <person name="Hasegawa M."/>
            <person name="Takai Y."/>
            <person name="Okumura Y."/>
            <person name="Baba M."/>
            <person name="Tomita M."/>
            <person name="Kato C."/>
            <person name="Oshima T."/>
            <person name="Nakasone K."/>
            <person name="Mori H."/>
        </authorList>
    </citation>
    <scope>NUCLEOTIDE SEQUENCE [LARGE SCALE GENOMIC DNA]</scope>
    <source>
        <strain evidence="4">JCM 10179 / CIP 106290 / LMG 19151 / DSS12</strain>
    </source>
</reference>
<dbReference type="SUPFAM" id="SSF48317">
    <property type="entry name" value="Acid phosphatase/Vanadium-dependent haloperoxidase"/>
    <property type="match status" value="1"/>
</dbReference>
<dbReference type="AlphaFoldDB" id="D4ZB00"/>
<gene>
    <name evidence="3" type="ordered locus">SVI_3224</name>
</gene>
<name>D4ZB00_SHEVD</name>
<dbReference type="CDD" id="cd03396">
    <property type="entry name" value="PAP2_like_6"/>
    <property type="match status" value="1"/>
</dbReference>
<proteinExistence type="predicted"/>
<sequence length="271" mass="31118">MINTSKERIAMIQETTDRQHFSIKKHFTYPLMTFLFIAGLFEYFKFDLSIAKFIFNLQGGVDNWPLRYHWLTETVLHEGGRHFIILLGALLLCIISTSFKRSTWCKYRSCLIYLFISVLTSILLVKFIKDVTHVSCPWDVIQFGGSVPYVPTFKPLPKGTPLGQCFPGGHSSGGYAWVALYYFFLQVKPEYRKLGLAFGIGLGGLFSLTQQLRGAHFFSHGIWSLGISWFVASILYYLLFVRPRLQTQQTKPQPNLAYSPENKEVKFNKAL</sequence>
<accession>D4ZB00</accession>
<dbReference type="Pfam" id="PF01569">
    <property type="entry name" value="PAP2"/>
    <property type="match status" value="1"/>
</dbReference>
<feature type="transmembrane region" description="Helical" evidence="1">
    <location>
        <begin position="80"/>
        <end position="99"/>
    </location>
</feature>
<keyword evidence="1" id="KW-0812">Transmembrane</keyword>
<dbReference type="KEGG" id="svo:SVI_3224"/>
<feature type="transmembrane region" description="Helical" evidence="1">
    <location>
        <begin position="191"/>
        <end position="209"/>
    </location>
</feature>
<dbReference type="HOGENOM" id="CLU_070327_2_0_6"/>
<evidence type="ECO:0000313" key="3">
    <source>
        <dbReference type="EMBL" id="BAJ03195.1"/>
    </source>
</evidence>
<keyword evidence="4" id="KW-1185">Reference proteome</keyword>
<dbReference type="Gene3D" id="1.20.144.10">
    <property type="entry name" value="Phosphatidic acid phosphatase type 2/haloperoxidase"/>
    <property type="match status" value="1"/>
</dbReference>
<feature type="transmembrane region" description="Helical" evidence="1">
    <location>
        <begin position="166"/>
        <end position="184"/>
    </location>
</feature>
<dbReference type="EMBL" id="AP011177">
    <property type="protein sequence ID" value="BAJ03195.1"/>
    <property type="molecule type" value="Genomic_DNA"/>
</dbReference>
<dbReference type="InterPro" id="IPR000326">
    <property type="entry name" value="PAP2/HPO"/>
</dbReference>
<dbReference type="eggNOG" id="COG3907">
    <property type="taxonomic scope" value="Bacteria"/>
</dbReference>
<organism evidence="3 4">
    <name type="scientific">Shewanella violacea (strain JCM 10179 / CIP 106290 / LMG 19151 / DSS12)</name>
    <dbReference type="NCBI Taxonomy" id="637905"/>
    <lineage>
        <taxon>Bacteria</taxon>
        <taxon>Pseudomonadati</taxon>
        <taxon>Pseudomonadota</taxon>
        <taxon>Gammaproteobacteria</taxon>
        <taxon>Alteromonadales</taxon>
        <taxon>Shewanellaceae</taxon>
        <taxon>Shewanella</taxon>
    </lineage>
</organism>
<evidence type="ECO:0000259" key="2">
    <source>
        <dbReference type="Pfam" id="PF01569"/>
    </source>
</evidence>
<feature type="transmembrane region" description="Helical" evidence="1">
    <location>
        <begin position="111"/>
        <end position="128"/>
    </location>
</feature>
<dbReference type="Proteomes" id="UP000002350">
    <property type="component" value="Chromosome"/>
</dbReference>
<dbReference type="STRING" id="637905.SVI_3224"/>
<keyword evidence="1" id="KW-0472">Membrane</keyword>
<dbReference type="InterPro" id="IPR036938">
    <property type="entry name" value="PAP2/HPO_sf"/>
</dbReference>
<protein>
    <recommendedName>
        <fullName evidence="2">Phosphatidic acid phosphatase type 2/haloperoxidase domain-containing protein</fullName>
    </recommendedName>
</protein>
<evidence type="ECO:0000313" key="4">
    <source>
        <dbReference type="Proteomes" id="UP000002350"/>
    </source>
</evidence>
<evidence type="ECO:0000256" key="1">
    <source>
        <dbReference type="SAM" id="Phobius"/>
    </source>
</evidence>
<keyword evidence="1" id="KW-1133">Transmembrane helix</keyword>
<feature type="domain" description="Phosphatidic acid phosphatase type 2/haloperoxidase" evidence="2">
    <location>
        <begin position="112"/>
        <end position="241"/>
    </location>
</feature>